<dbReference type="HOGENOM" id="CLU_085123_0_0_1"/>
<evidence type="ECO:0000256" key="1">
    <source>
        <dbReference type="SAM" id="MobiDB-lite"/>
    </source>
</evidence>
<dbReference type="Proteomes" id="UP000016930">
    <property type="component" value="Unassembled WGS sequence"/>
</dbReference>
<dbReference type="EMBL" id="KB445808">
    <property type="protein sequence ID" value="EMD32996.1"/>
    <property type="molecule type" value="Genomic_DNA"/>
</dbReference>
<keyword evidence="3" id="KW-1185">Reference proteome</keyword>
<feature type="compositionally biased region" description="Polar residues" evidence="1">
    <location>
        <begin position="76"/>
        <end position="92"/>
    </location>
</feature>
<dbReference type="OrthoDB" id="3234974at2759"/>
<dbReference type="Gene3D" id="1.10.10.2360">
    <property type="match status" value="1"/>
</dbReference>
<reference evidence="2 3" key="1">
    <citation type="journal article" date="2012" name="Proc. Natl. Acad. Sci. U.S.A.">
        <title>Comparative genomics of Ceriporiopsis subvermispora and Phanerochaete chrysosporium provide insight into selective ligninolysis.</title>
        <authorList>
            <person name="Fernandez-Fueyo E."/>
            <person name="Ruiz-Duenas F.J."/>
            <person name="Ferreira P."/>
            <person name="Floudas D."/>
            <person name="Hibbett D.S."/>
            <person name="Canessa P."/>
            <person name="Larrondo L.F."/>
            <person name="James T.Y."/>
            <person name="Seelenfreund D."/>
            <person name="Lobos S."/>
            <person name="Polanco R."/>
            <person name="Tello M."/>
            <person name="Honda Y."/>
            <person name="Watanabe T."/>
            <person name="Watanabe T."/>
            <person name="Ryu J.S."/>
            <person name="Kubicek C.P."/>
            <person name="Schmoll M."/>
            <person name="Gaskell J."/>
            <person name="Hammel K.E."/>
            <person name="St John F.J."/>
            <person name="Vanden Wymelenberg A."/>
            <person name="Sabat G."/>
            <person name="Splinter BonDurant S."/>
            <person name="Syed K."/>
            <person name="Yadav J.S."/>
            <person name="Doddapaneni H."/>
            <person name="Subramanian V."/>
            <person name="Lavin J.L."/>
            <person name="Oguiza J.A."/>
            <person name="Perez G."/>
            <person name="Pisabarro A.G."/>
            <person name="Ramirez L."/>
            <person name="Santoyo F."/>
            <person name="Master E."/>
            <person name="Coutinho P.M."/>
            <person name="Henrissat B."/>
            <person name="Lombard V."/>
            <person name="Magnuson J.K."/>
            <person name="Kuees U."/>
            <person name="Hori C."/>
            <person name="Igarashi K."/>
            <person name="Samejima M."/>
            <person name="Held B.W."/>
            <person name="Barry K.W."/>
            <person name="LaButti K.M."/>
            <person name="Lapidus A."/>
            <person name="Lindquist E.A."/>
            <person name="Lucas S.M."/>
            <person name="Riley R."/>
            <person name="Salamov A.A."/>
            <person name="Hoffmeister D."/>
            <person name="Schwenk D."/>
            <person name="Hadar Y."/>
            <person name="Yarden O."/>
            <person name="de Vries R.P."/>
            <person name="Wiebenga A."/>
            <person name="Stenlid J."/>
            <person name="Eastwood D."/>
            <person name="Grigoriev I.V."/>
            <person name="Berka R.M."/>
            <person name="Blanchette R.A."/>
            <person name="Kersten P."/>
            <person name="Martinez A.T."/>
            <person name="Vicuna R."/>
            <person name="Cullen D."/>
        </authorList>
    </citation>
    <scope>NUCLEOTIDE SEQUENCE [LARGE SCALE GENOMIC DNA]</scope>
    <source>
        <strain evidence="2 3">B</strain>
    </source>
</reference>
<accession>M2R292</accession>
<evidence type="ECO:0000313" key="2">
    <source>
        <dbReference type="EMBL" id="EMD32996.1"/>
    </source>
</evidence>
<dbReference type="AlphaFoldDB" id="M2R292"/>
<sequence>MTISAHKREREESVEEIRVQDYLQAYTTTGRPPAPCPQLPAGARERAALGLPPLFEPFVTSPTTSSTPPFPPGSPAQQAQVNGHVPPQTNSPDVQVFVPLRVAGEQGQPAWYAQSLNFQPQYAAFSFEELRLQAYIKGLKGPISGQASTPAPSSTPAAQPAQTEEKILSICASPPFAQHSFEELRLAYLRAGRPMTSPEILRAGWPTVV</sequence>
<name>M2R292_CERS8</name>
<organism evidence="2 3">
    <name type="scientific">Ceriporiopsis subvermispora (strain B)</name>
    <name type="common">White-rot fungus</name>
    <name type="synonym">Gelatoporia subvermispora</name>
    <dbReference type="NCBI Taxonomy" id="914234"/>
    <lineage>
        <taxon>Eukaryota</taxon>
        <taxon>Fungi</taxon>
        <taxon>Dikarya</taxon>
        <taxon>Basidiomycota</taxon>
        <taxon>Agaricomycotina</taxon>
        <taxon>Agaricomycetes</taxon>
        <taxon>Polyporales</taxon>
        <taxon>Gelatoporiaceae</taxon>
        <taxon>Gelatoporia</taxon>
    </lineage>
</organism>
<feature type="region of interest" description="Disordered" evidence="1">
    <location>
        <begin position="60"/>
        <end position="92"/>
    </location>
</feature>
<gene>
    <name evidence="2" type="ORF">CERSUDRAFT_87698</name>
</gene>
<evidence type="ECO:0000313" key="3">
    <source>
        <dbReference type="Proteomes" id="UP000016930"/>
    </source>
</evidence>
<protein>
    <submittedName>
        <fullName evidence="2">Uncharacterized protein</fullName>
    </submittedName>
</protein>
<proteinExistence type="predicted"/>